<proteinExistence type="predicted"/>
<dbReference type="InterPro" id="IPR036397">
    <property type="entry name" value="RNaseH_sf"/>
</dbReference>
<dbReference type="PANTHER" id="PTHR46060:SF3">
    <property type="entry name" value="PROTEIN GVQW3"/>
    <property type="match status" value="1"/>
</dbReference>
<dbReference type="PANTHER" id="PTHR46060">
    <property type="entry name" value="MARINER MOS1 TRANSPOSASE-LIKE PROTEIN"/>
    <property type="match status" value="1"/>
</dbReference>
<name>A0A0K0FH40_STRVS</name>
<dbReference type="Gene3D" id="3.30.420.10">
    <property type="entry name" value="Ribonuclease H-like superfamily/Ribonuclease H"/>
    <property type="match status" value="1"/>
</dbReference>
<reference evidence="1" key="1">
    <citation type="submission" date="2014-07" db="EMBL/GenBank/DDBJ databases">
        <authorList>
            <person name="Martin A.A"/>
            <person name="De Silva N."/>
        </authorList>
    </citation>
    <scope>NUCLEOTIDE SEQUENCE</scope>
</reference>
<dbReference type="WBParaSite" id="SVE_0820000.1">
    <property type="protein sequence ID" value="SVE_0820000.1"/>
    <property type="gene ID" value="SVE_0820000"/>
</dbReference>
<reference evidence="2" key="2">
    <citation type="submission" date="2015-08" db="UniProtKB">
        <authorList>
            <consortium name="WormBaseParasite"/>
        </authorList>
    </citation>
    <scope>IDENTIFICATION</scope>
</reference>
<organism evidence="1 2">
    <name type="scientific">Strongyloides venezuelensis</name>
    <name type="common">Threadworm</name>
    <dbReference type="NCBI Taxonomy" id="75913"/>
    <lineage>
        <taxon>Eukaryota</taxon>
        <taxon>Metazoa</taxon>
        <taxon>Ecdysozoa</taxon>
        <taxon>Nematoda</taxon>
        <taxon>Chromadorea</taxon>
        <taxon>Rhabditida</taxon>
        <taxon>Tylenchina</taxon>
        <taxon>Panagrolaimomorpha</taxon>
        <taxon>Strongyloidoidea</taxon>
        <taxon>Strongyloididae</taxon>
        <taxon>Strongyloides</taxon>
    </lineage>
</organism>
<evidence type="ECO:0000313" key="1">
    <source>
        <dbReference type="Proteomes" id="UP000035680"/>
    </source>
</evidence>
<dbReference type="STRING" id="75913.A0A0K0FH40"/>
<keyword evidence="1" id="KW-1185">Reference proteome</keyword>
<evidence type="ECO:0000313" key="2">
    <source>
        <dbReference type="WBParaSite" id="SVE_0820000.1"/>
    </source>
</evidence>
<dbReference type="GO" id="GO:0003676">
    <property type="term" value="F:nucleic acid binding"/>
    <property type="evidence" value="ECO:0007669"/>
    <property type="project" value="InterPro"/>
</dbReference>
<accession>A0A0K0FH40</accession>
<dbReference type="InterPro" id="IPR052709">
    <property type="entry name" value="Transposase-MT_Hybrid"/>
</dbReference>
<dbReference type="Proteomes" id="UP000035680">
    <property type="component" value="Unassembled WGS sequence"/>
</dbReference>
<sequence>MIYEFKGDNNAAEITQEINENSKKILSCFNAVKVNPCATIRELEKGLNVSKTSMSNYLKKIVKTKKLDKSGQCFDRDEAPKQPLIPKLSPKKKRSAVIHRKRPILLYDNVKPNVSKIIVQKRKDLGCKTPNHQAYSPGLASTDSHFFKRFGNSLMEKPFKNNEDINTVFEDFIKSRTSDFYQME</sequence>
<dbReference type="AlphaFoldDB" id="A0A0K0FH40"/>
<protein>
    <submittedName>
        <fullName evidence="2">HTH iclR-type domain-containing protein</fullName>
    </submittedName>
</protein>